<reference evidence="6 7" key="1">
    <citation type="journal article" date="2016" name="Front. Microbiol.">
        <title>Comparative Genomic Analysis Reveals a Diverse Repertoire of Genes Involved in Prokaryote-Eukaryote Interactions within the Pseudovibrio Genus.</title>
        <authorList>
            <person name="Romano S."/>
            <person name="Fernandez-Guerra A."/>
            <person name="Reen F.J."/>
            <person name="Glockner F.O."/>
            <person name="Crowley S.P."/>
            <person name="O'Sullivan O."/>
            <person name="Cotter P.D."/>
            <person name="Adams C."/>
            <person name="Dobson A.D."/>
            <person name="O'Gara F."/>
        </authorList>
    </citation>
    <scope>NUCLEOTIDE SEQUENCE [LARGE SCALE GENOMIC DNA]</scope>
    <source>
        <strain evidence="6 7">Ad2</strain>
    </source>
</reference>
<feature type="domain" description="HTH lysR-type" evidence="5">
    <location>
        <begin position="3"/>
        <end position="60"/>
    </location>
</feature>
<dbReference type="Pfam" id="PF03466">
    <property type="entry name" value="LysR_substrate"/>
    <property type="match status" value="1"/>
</dbReference>
<dbReference type="GO" id="GO:0003700">
    <property type="term" value="F:DNA-binding transcription factor activity"/>
    <property type="evidence" value="ECO:0007669"/>
    <property type="project" value="InterPro"/>
</dbReference>
<dbReference type="Gene3D" id="1.10.10.10">
    <property type="entry name" value="Winged helix-like DNA-binding domain superfamily/Winged helix DNA-binding domain"/>
    <property type="match status" value="1"/>
</dbReference>
<evidence type="ECO:0000256" key="1">
    <source>
        <dbReference type="ARBA" id="ARBA00009437"/>
    </source>
</evidence>
<accession>A0A166AJJ9</accession>
<protein>
    <submittedName>
        <fullName evidence="6">HTH-type transcriptional regulator DmlR</fullName>
    </submittedName>
</protein>
<dbReference type="InterPro" id="IPR058163">
    <property type="entry name" value="LysR-type_TF_proteobact-type"/>
</dbReference>
<organism evidence="6 7">
    <name type="scientific">Pseudovibrio axinellae</name>
    <dbReference type="NCBI Taxonomy" id="989403"/>
    <lineage>
        <taxon>Bacteria</taxon>
        <taxon>Pseudomonadati</taxon>
        <taxon>Pseudomonadota</taxon>
        <taxon>Alphaproteobacteria</taxon>
        <taxon>Hyphomicrobiales</taxon>
        <taxon>Stappiaceae</taxon>
        <taxon>Pseudovibrio</taxon>
    </lineage>
</organism>
<comment type="caution">
    <text evidence="6">The sequence shown here is derived from an EMBL/GenBank/DDBJ whole genome shotgun (WGS) entry which is preliminary data.</text>
</comment>
<evidence type="ECO:0000259" key="5">
    <source>
        <dbReference type="PROSITE" id="PS50931"/>
    </source>
</evidence>
<dbReference type="OrthoDB" id="9813056at2"/>
<evidence type="ECO:0000313" key="6">
    <source>
        <dbReference type="EMBL" id="KZL21197.1"/>
    </source>
</evidence>
<dbReference type="InterPro" id="IPR036390">
    <property type="entry name" value="WH_DNA-bd_sf"/>
</dbReference>
<keyword evidence="3" id="KW-0238">DNA-binding</keyword>
<dbReference type="GO" id="GO:0043565">
    <property type="term" value="F:sequence-specific DNA binding"/>
    <property type="evidence" value="ECO:0007669"/>
    <property type="project" value="TreeGrafter"/>
</dbReference>
<dbReference type="GO" id="GO:0006351">
    <property type="term" value="P:DNA-templated transcription"/>
    <property type="evidence" value="ECO:0007669"/>
    <property type="project" value="TreeGrafter"/>
</dbReference>
<dbReference type="PANTHER" id="PTHR30537">
    <property type="entry name" value="HTH-TYPE TRANSCRIPTIONAL REGULATOR"/>
    <property type="match status" value="1"/>
</dbReference>
<keyword evidence="4" id="KW-0804">Transcription</keyword>
<evidence type="ECO:0000313" key="7">
    <source>
        <dbReference type="Proteomes" id="UP000076577"/>
    </source>
</evidence>
<dbReference type="SUPFAM" id="SSF53850">
    <property type="entry name" value="Periplasmic binding protein-like II"/>
    <property type="match status" value="1"/>
</dbReference>
<evidence type="ECO:0000256" key="3">
    <source>
        <dbReference type="ARBA" id="ARBA00023125"/>
    </source>
</evidence>
<dbReference type="InterPro" id="IPR005119">
    <property type="entry name" value="LysR_subst-bd"/>
</dbReference>
<dbReference type="CDD" id="cd08422">
    <property type="entry name" value="PBP2_CrgA_like"/>
    <property type="match status" value="1"/>
</dbReference>
<gene>
    <name evidence="6" type="primary">dmlR_1</name>
    <name evidence="6" type="ORF">PsAD2_00485</name>
</gene>
<keyword evidence="2" id="KW-0805">Transcription regulation</keyword>
<dbReference type="STRING" id="989403.SAMN05421798_105108"/>
<dbReference type="Pfam" id="PF00126">
    <property type="entry name" value="HTH_1"/>
    <property type="match status" value="1"/>
</dbReference>
<evidence type="ECO:0000256" key="2">
    <source>
        <dbReference type="ARBA" id="ARBA00023015"/>
    </source>
</evidence>
<dbReference type="InterPro" id="IPR036388">
    <property type="entry name" value="WH-like_DNA-bd_sf"/>
</dbReference>
<dbReference type="Gene3D" id="3.40.190.290">
    <property type="match status" value="1"/>
</dbReference>
<dbReference type="Proteomes" id="UP000076577">
    <property type="component" value="Unassembled WGS sequence"/>
</dbReference>
<dbReference type="InterPro" id="IPR000847">
    <property type="entry name" value="LysR_HTH_N"/>
</dbReference>
<dbReference type="PATRIC" id="fig|989403.3.peg.509"/>
<proteinExistence type="inferred from homology"/>
<dbReference type="SUPFAM" id="SSF46785">
    <property type="entry name" value="Winged helix' DNA-binding domain"/>
    <property type="match status" value="1"/>
</dbReference>
<comment type="similarity">
    <text evidence="1">Belongs to the LysR transcriptional regulatory family.</text>
</comment>
<dbReference type="EMBL" id="LMCB01000004">
    <property type="protein sequence ID" value="KZL21197.1"/>
    <property type="molecule type" value="Genomic_DNA"/>
</dbReference>
<dbReference type="AlphaFoldDB" id="A0A166AJJ9"/>
<dbReference type="PANTHER" id="PTHR30537:SF5">
    <property type="entry name" value="HTH-TYPE TRANSCRIPTIONAL ACTIVATOR TTDR-RELATED"/>
    <property type="match status" value="1"/>
</dbReference>
<dbReference type="RefSeq" id="WP_068001640.1">
    <property type="nucleotide sequence ID" value="NZ_FOFM01000005.1"/>
</dbReference>
<keyword evidence="7" id="KW-1185">Reference proteome</keyword>
<evidence type="ECO:0000256" key="4">
    <source>
        <dbReference type="ARBA" id="ARBA00023163"/>
    </source>
</evidence>
<sequence>MKTKIQLARTLIAAVEGGSVAAGARALNISRSAASKNITVLESLLGVQLLKRTSRNLSLTEVGEAYLKGVAPALAAIELTEGHVSQFKSEPSGVLTIDSSALFGRSFLSSIIQDYLRAYPRMTIDLRLNDGPSEVASGVVDLYFRTGHVKHQDMVAIKLMDIGFPTTASPDYIERCGRPQFVDSLANHNCLNFRFSSDHALYQWSFKIENEVLLCNFAGNFISTDAAELRKAALAGLGVTQLPYQLVEDDIQRGALINLFPETMFPSKELSMCYQRSRKNDVKLLSFKKFLSQYLA</sequence>
<name>A0A166AJJ9_9HYPH</name>
<dbReference type="PROSITE" id="PS50931">
    <property type="entry name" value="HTH_LYSR"/>
    <property type="match status" value="1"/>
</dbReference>